<reference evidence="10 11" key="1">
    <citation type="journal article" date="2017" name="Gigascience">
        <title>Draft genome of the honey bee ectoparasitic mite, Tropilaelaps mercedesae, is shaped by the parasitic life history.</title>
        <authorList>
            <person name="Dong X."/>
            <person name="Armstrong S.D."/>
            <person name="Xia D."/>
            <person name="Makepeace B.L."/>
            <person name="Darby A.C."/>
            <person name="Kadowaki T."/>
        </authorList>
    </citation>
    <scope>NUCLEOTIDE SEQUENCE [LARGE SCALE GENOMIC DNA]</scope>
    <source>
        <strain evidence="10">Wuxi-XJTLU</strain>
    </source>
</reference>
<dbReference type="CDD" id="cd04318">
    <property type="entry name" value="EcAsnRS_like_N"/>
    <property type="match status" value="1"/>
</dbReference>
<dbReference type="Pfam" id="PF01336">
    <property type="entry name" value="tRNA_anti-codon"/>
    <property type="match status" value="1"/>
</dbReference>
<dbReference type="PANTHER" id="PTHR22594">
    <property type="entry name" value="ASPARTYL/LYSYL-TRNA SYNTHETASE"/>
    <property type="match status" value="1"/>
</dbReference>
<dbReference type="STRING" id="418985.A0A1V9XFV6"/>
<keyword evidence="6" id="KW-0648">Protein biosynthesis</keyword>
<dbReference type="GO" id="GO:0005524">
    <property type="term" value="F:ATP binding"/>
    <property type="evidence" value="ECO:0007669"/>
    <property type="project" value="UniProtKB-KW"/>
</dbReference>
<evidence type="ECO:0000256" key="6">
    <source>
        <dbReference type="ARBA" id="ARBA00022917"/>
    </source>
</evidence>
<dbReference type="Gene3D" id="2.40.50.140">
    <property type="entry name" value="Nucleic acid-binding proteins"/>
    <property type="match status" value="1"/>
</dbReference>
<evidence type="ECO:0000256" key="3">
    <source>
        <dbReference type="ARBA" id="ARBA00022598"/>
    </source>
</evidence>
<evidence type="ECO:0000256" key="2">
    <source>
        <dbReference type="ARBA" id="ARBA00012816"/>
    </source>
</evidence>
<dbReference type="InterPro" id="IPR004365">
    <property type="entry name" value="NA-bd_OB_tRNA"/>
</dbReference>
<evidence type="ECO:0000313" key="10">
    <source>
        <dbReference type="EMBL" id="OQR72417.1"/>
    </source>
</evidence>
<dbReference type="AlphaFoldDB" id="A0A1V9XFV6"/>
<protein>
    <recommendedName>
        <fullName evidence="2">asparagine--tRNA ligase</fullName>
        <ecNumber evidence="2">6.1.1.22</ecNumber>
    </recommendedName>
</protein>
<evidence type="ECO:0000256" key="5">
    <source>
        <dbReference type="ARBA" id="ARBA00022840"/>
    </source>
</evidence>
<evidence type="ECO:0000259" key="9">
    <source>
        <dbReference type="PROSITE" id="PS50862"/>
    </source>
</evidence>
<dbReference type="InterPro" id="IPR004522">
    <property type="entry name" value="Asn-tRNA-ligase"/>
</dbReference>
<evidence type="ECO:0000313" key="11">
    <source>
        <dbReference type="Proteomes" id="UP000192247"/>
    </source>
</evidence>
<dbReference type="OrthoDB" id="1931232at2759"/>
<accession>A0A1V9XFV6</accession>
<feature type="region of interest" description="Disordered" evidence="8">
    <location>
        <begin position="192"/>
        <end position="220"/>
    </location>
</feature>
<dbReference type="InParanoid" id="A0A1V9XFV6"/>
<dbReference type="PROSITE" id="PS50862">
    <property type="entry name" value="AA_TRNA_LIGASE_II"/>
    <property type="match status" value="1"/>
</dbReference>
<keyword evidence="3 10" id="KW-0436">Ligase</keyword>
<name>A0A1V9XFV6_9ACAR</name>
<dbReference type="Proteomes" id="UP000192247">
    <property type="component" value="Unassembled WGS sequence"/>
</dbReference>
<keyword evidence="7" id="KW-0030">Aminoacyl-tRNA synthetase</keyword>
<keyword evidence="4" id="KW-0547">Nucleotide-binding</keyword>
<dbReference type="NCBIfam" id="TIGR00457">
    <property type="entry name" value="asnS"/>
    <property type="match status" value="1"/>
</dbReference>
<evidence type="ECO:0000256" key="4">
    <source>
        <dbReference type="ARBA" id="ARBA00022741"/>
    </source>
</evidence>
<sequence length="480" mass="54652">MTHCYMTFTILKRRLAHYLRTPIHNLVSPQTDVSLLCWVRSVRKHKDIIFVDLSDGLSSHRLQAVIHASLWDPKKAPISAGCSVRISGDLVQSPGQNQQLELVTKELDLVGECDAAKYPFRPRKTYNIDLERNFQHLRPRMEKYAAVHRVRNRLTQAAHAYFQELDFCQIQTPILTTNDCEGAGETFLVNHIDDLKPTSPSPPTPPSSLEKVAPKSPAPPPTYFPSQCHLTVSSQLHLEALVHSISRVYTIQSAFRAENALSRKHLCEFTMLEVELVTESVDTIVSITEELIKRMWLSVREMEDFKTLGEDWRDAVDTALAKTFVRISYDDAVKELQGKQLTHPLTWGCDFKVEHENLLLEFSQGRPLVITHFPAKIKPFYMATKDGEHGRLAECFDLLLPVGGEVVGGSMREMDRDKLLESIQQASIKGLEWYVELREFGSVPHGGFGLGVDRLLQYFTNTHNIKETVPFPRWQKHCQA</sequence>
<dbReference type="InterPro" id="IPR002312">
    <property type="entry name" value="Asp/Asn-tRNA-synth_IIb"/>
</dbReference>
<dbReference type="GO" id="GO:0003676">
    <property type="term" value="F:nucleic acid binding"/>
    <property type="evidence" value="ECO:0007669"/>
    <property type="project" value="InterPro"/>
</dbReference>
<dbReference type="GO" id="GO:0006421">
    <property type="term" value="P:asparaginyl-tRNA aminoacylation"/>
    <property type="evidence" value="ECO:0007669"/>
    <property type="project" value="InterPro"/>
</dbReference>
<comment type="caution">
    <text evidence="10">The sequence shown here is derived from an EMBL/GenBank/DDBJ whole genome shotgun (WGS) entry which is preliminary data.</text>
</comment>
<gene>
    <name evidence="10" type="ORF">BIW11_10396</name>
</gene>
<keyword evidence="5" id="KW-0067">ATP-binding</keyword>
<evidence type="ECO:0000256" key="8">
    <source>
        <dbReference type="SAM" id="MobiDB-lite"/>
    </source>
</evidence>
<dbReference type="InterPro" id="IPR004364">
    <property type="entry name" value="Aa-tRNA-synt_II"/>
</dbReference>
<keyword evidence="11" id="KW-1185">Reference proteome</keyword>
<dbReference type="Pfam" id="PF00152">
    <property type="entry name" value="tRNA-synt_2"/>
    <property type="match status" value="1"/>
</dbReference>
<dbReference type="EC" id="6.1.1.22" evidence="2"/>
<dbReference type="FunCoup" id="A0A1V9XFV6">
    <property type="interactions" value="1015"/>
</dbReference>
<organism evidence="10 11">
    <name type="scientific">Tropilaelaps mercedesae</name>
    <dbReference type="NCBI Taxonomy" id="418985"/>
    <lineage>
        <taxon>Eukaryota</taxon>
        <taxon>Metazoa</taxon>
        <taxon>Ecdysozoa</taxon>
        <taxon>Arthropoda</taxon>
        <taxon>Chelicerata</taxon>
        <taxon>Arachnida</taxon>
        <taxon>Acari</taxon>
        <taxon>Parasitiformes</taxon>
        <taxon>Mesostigmata</taxon>
        <taxon>Gamasina</taxon>
        <taxon>Dermanyssoidea</taxon>
        <taxon>Laelapidae</taxon>
        <taxon>Tropilaelaps</taxon>
    </lineage>
</organism>
<comment type="similarity">
    <text evidence="1">Belongs to the class-II aminoacyl-tRNA synthetase family.</text>
</comment>
<dbReference type="InterPro" id="IPR006195">
    <property type="entry name" value="aa-tRNA-synth_II"/>
</dbReference>
<dbReference type="PRINTS" id="PR01042">
    <property type="entry name" value="TRNASYNTHASP"/>
</dbReference>
<dbReference type="SUPFAM" id="SSF50249">
    <property type="entry name" value="Nucleic acid-binding proteins"/>
    <property type="match status" value="1"/>
</dbReference>
<dbReference type="EMBL" id="MNPL01011829">
    <property type="protein sequence ID" value="OQR72417.1"/>
    <property type="molecule type" value="Genomic_DNA"/>
</dbReference>
<dbReference type="InterPro" id="IPR012340">
    <property type="entry name" value="NA-bd_OB-fold"/>
</dbReference>
<feature type="domain" description="Aminoacyl-transfer RNA synthetases class-II family profile" evidence="9">
    <location>
        <begin position="149"/>
        <end position="470"/>
    </location>
</feature>
<dbReference type="Gene3D" id="3.30.930.10">
    <property type="entry name" value="Bira Bifunctional Protein, Domain 2"/>
    <property type="match status" value="1"/>
</dbReference>
<evidence type="ECO:0000256" key="1">
    <source>
        <dbReference type="ARBA" id="ARBA00008226"/>
    </source>
</evidence>
<dbReference type="SUPFAM" id="SSF55681">
    <property type="entry name" value="Class II aaRS and biotin synthetases"/>
    <property type="match status" value="1"/>
</dbReference>
<proteinExistence type="inferred from homology"/>
<dbReference type="PANTHER" id="PTHR22594:SF34">
    <property type="entry name" value="ASPARAGINE--TRNA LIGASE, MITOCHONDRIAL-RELATED"/>
    <property type="match status" value="1"/>
</dbReference>
<dbReference type="GO" id="GO:0005739">
    <property type="term" value="C:mitochondrion"/>
    <property type="evidence" value="ECO:0007669"/>
    <property type="project" value="TreeGrafter"/>
</dbReference>
<evidence type="ECO:0000256" key="7">
    <source>
        <dbReference type="ARBA" id="ARBA00023146"/>
    </source>
</evidence>
<dbReference type="InterPro" id="IPR045864">
    <property type="entry name" value="aa-tRNA-synth_II/BPL/LPL"/>
</dbReference>
<dbReference type="GO" id="GO:0004816">
    <property type="term" value="F:asparagine-tRNA ligase activity"/>
    <property type="evidence" value="ECO:0007669"/>
    <property type="project" value="UniProtKB-EC"/>
</dbReference>